<proteinExistence type="predicted"/>
<evidence type="ECO:0000313" key="2">
    <source>
        <dbReference type="Proteomes" id="UP001259832"/>
    </source>
</evidence>
<dbReference type="Proteomes" id="UP001259832">
    <property type="component" value="Unassembled WGS sequence"/>
</dbReference>
<accession>A0AAD9GMP3</accession>
<comment type="caution">
    <text evidence="1">The sequence shown here is derived from an EMBL/GenBank/DDBJ whole genome shotgun (WGS) entry which is preliminary data.</text>
</comment>
<reference evidence="1" key="1">
    <citation type="submission" date="2023-08" db="EMBL/GenBank/DDBJ databases">
        <title>Reference Genome Resource for the Citrus Pathogen Phytophthora citrophthora.</title>
        <authorList>
            <person name="Moller H."/>
            <person name="Coetzee B."/>
            <person name="Rose L.J."/>
            <person name="Van Niekerk J.M."/>
        </authorList>
    </citation>
    <scope>NUCLEOTIDE SEQUENCE</scope>
    <source>
        <strain evidence="1">STE-U-9442</strain>
    </source>
</reference>
<protein>
    <submittedName>
        <fullName evidence="1">Uncharacterized protein</fullName>
    </submittedName>
</protein>
<organism evidence="1 2">
    <name type="scientific">Phytophthora citrophthora</name>
    <dbReference type="NCBI Taxonomy" id="4793"/>
    <lineage>
        <taxon>Eukaryota</taxon>
        <taxon>Sar</taxon>
        <taxon>Stramenopiles</taxon>
        <taxon>Oomycota</taxon>
        <taxon>Peronosporomycetes</taxon>
        <taxon>Peronosporales</taxon>
        <taxon>Peronosporaceae</taxon>
        <taxon>Phytophthora</taxon>
    </lineage>
</organism>
<evidence type="ECO:0000313" key="1">
    <source>
        <dbReference type="EMBL" id="KAK1941440.1"/>
    </source>
</evidence>
<name>A0AAD9GMP3_9STRA</name>
<dbReference type="AlphaFoldDB" id="A0AAD9GMP3"/>
<gene>
    <name evidence="1" type="ORF">P3T76_007306</name>
</gene>
<sequence length="583" mass="67363">MMTEAHHDDPYRTAFERCGAGSTILSDQEWVQFLDLLVDTEFLKEELAQRFRQEHEGQPHSLENFERDLCKWVEDPICSQVDGIIDDMKKKMWFLRQVIEARHDADPIDVNFLHSVVTQAEAAKDTMAELEETSRNTLASKWLESNLFGSTNEPAEFDSVCPWKFQQANARYLRVEDRQRARYQLCLHQCDENTDRVLKEMFYPVLQQFREVQAGVATLASRKRHESDEDEELELAIVIMVRRQSASEEALVWLDNLVAAYRQLSLSPYIQQYLGSEDVSGVKQEALARESLTTRHYFECIKARSLPELLSDEGLLLETSPLFKLYARELLLAIIDVLEQSTYHLNGRLLPDNVLVSHSGRRLFLGKLDFGDYIDPFESKSLSTVMEKREKSLLQDLAVILFSMLYPVTLPRNLRDFRTQYLGNRDSNFMFRYRFTTKNQRSNETAVCVSCNDTFAIVLTGNSPFDEMWNFRVSKPGVLVCIDRHYSPMEFHFRAKVKGRCTITFSPLGTGTIGDIAVKVTICLSNFRLHQSKAQTLISALSGDSQTLPHELSPRMLLHQHEYFQLLSKSESHEAERELLQRV</sequence>
<dbReference type="EMBL" id="JASMQC010000012">
    <property type="protein sequence ID" value="KAK1941440.1"/>
    <property type="molecule type" value="Genomic_DNA"/>
</dbReference>
<keyword evidence="2" id="KW-1185">Reference proteome</keyword>